<dbReference type="GO" id="GO:0031267">
    <property type="term" value="F:small GTPase binding"/>
    <property type="evidence" value="ECO:0007669"/>
    <property type="project" value="InterPro"/>
</dbReference>
<proteinExistence type="predicted"/>
<organism evidence="2 3">
    <name type="scientific">Blyttiomyces helicus</name>
    <dbReference type="NCBI Taxonomy" id="388810"/>
    <lineage>
        <taxon>Eukaryota</taxon>
        <taxon>Fungi</taxon>
        <taxon>Fungi incertae sedis</taxon>
        <taxon>Chytridiomycota</taxon>
        <taxon>Chytridiomycota incertae sedis</taxon>
        <taxon>Chytridiomycetes</taxon>
        <taxon>Chytridiomycetes incertae sedis</taxon>
        <taxon>Blyttiomyces</taxon>
    </lineage>
</organism>
<accession>A0A4P9WII1</accession>
<sequence length="198" mass="22393">MAASIETYLTVPCSVKAPLVTAARSGVAGPTRLDDLNLANAGIFDPDQYSDYRPADKSASLTFKHFVMEAGFIARMTDLLQSGQRLLSGLYSYRSLSRALPQVQSQQQENRTEMYQKTHQVLRPEIEKMRAFMEFRDRAVTVTTEVLAGLIPDVRDRDFFPSGRFLECLARVLDMFVVMDAVKNIKGSMNNDFSMYKR</sequence>
<evidence type="ECO:0000313" key="3">
    <source>
        <dbReference type="Proteomes" id="UP000269721"/>
    </source>
</evidence>
<name>A0A4P9WII1_9FUNG</name>
<dbReference type="PANTHER" id="PTHR12195">
    <property type="entry name" value="CYTOPLASMIC FMR1-INTERACTING PROTEIN-RELATED"/>
    <property type="match status" value="1"/>
</dbReference>
<evidence type="ECO:0000259" key="1">
    <source>
        <dbReference type="Pfam" id="PF07159"/>
    </source>
</evidence>
<reference evidence="3" key="1">
    <citation type="journal article" date="2018" name="Nat. Microbiol.">
        <title>Leveraging single-cell genomics to expand the fungal tree of life.</title>
        <authorList>
            <person name="Ahrendt S.R."/>
            <person name="Quandt C.A."/>
            <person name="Ciobanu D."/>
            <person name="Clum A."/>
            <person name="Salamov A."/>
            <person name="Andreopoulos B."/>
            <person name="Cheng J.F."/>
            <person name="Woyke T."/>
            <person name="Pelin A."/>
            <person name="Henrissat B."/>
            <person name="Reynolds N.K."/>
            <person name="Benny G.L."/>
            <person name="Smith M.E."/>
            <person name="James T.Y."/>
            <person name="Grigoriev I.V."/>
        </authorList>
    </citation>
    <scope>NUCLEOTIDE SEQUENCE [LARGE SCALE GENOMIC DNA]</scope>
</reference>
<dbReference type="OrthoDB" id="10265867at2759"/>
<dbReference type="EMBL" id="KZ995593">
    <property type="protein sequence ID" value="RKO90366.1"/>
    <property type="molecule type" value="Genomic_DNA"/>
</dbReference>
<dbReference type="GO" id="GO:0030833">
    <property type="term" value="P:regulation of actin filament polymerization"/>
    <property type="evidence" value="ECO:0007669"/>
    <property type="project" value="InterPro"/>
</dbReference>
<protein>
    <recommendedName>
        <fullName evidence="1">CYRIA/CYRIB Rac1 binding domain-containing protein</fullName>
    </recommendedName>
</protein>
<gene>
    <name evidence="2" type="ORF">BDK51DRAFT_40698</name>
</gene>
<dbReference type="Proteomes" id="UP000269721">
    <property type="component" value="Unassembled WGS sequence"/>
</dbReference>
<evidence type="ECO:0000313" key="2">
    <source>
        <dbReference type="EMBL" id="RKO90366.1"/>
    </source>
</evidence>
<feature type="domain" description="CYRIA/CYRIB Rac1 binding" evidence="1">
    <location>
        <begin position="73"/>
        <end position="198"/>
    </location>
</feature>
<dbReference type="AlphaFoldDB" id="A0A4P9WII1"/>
<dbReference type="InterPro" id="IPR008081">
    <property type="entry name" value="Cytoplasmic_FMR1-int"/>
</dbReference>
<dbReference type="InterPro" id="IPR009828">
    <property type="entry name" value="CYRIA/CYRIB_Rac1-bd"/>
</dbReference>
<dbReference type="GO" id="GO:0005737">
    <property type="term" value="C:cytoplasm"/>
    <property type="evidence" value="ECO:0007669"/>
    <property type="project" value="UniProtKB-ARBA"/>
</dbReference>
<keyword evidence="3" id="KW-1185">Reference proteome</keyword>
<dbReference type="Pfam" id="PF07159">
    <property type="entry name" value="CYRIA-B_Rac1-bd"/>
    <property type="match status" value="1"/>
</dbReference>